<name>A0ABR2R728_9ROSI</name>
<accession>A0ABR2R728</accession>
<evidence type="ECO:0000313" key="3">
    <source>
        <dbReference type="Proteomes" id="UP001396334"/>
    </source>
</evidence>
<dbReference type="Proteomes" id="UP001396334">
    <property type="component" value="Unassembled WGS sequence"/>
</dbReference>
<protein>
    <submittedName>
        <fullName evidence="2">Uncharacterized protein</fullName>
    </submittedName>
</protein>
<dbReference type="EMBL" id="JBBPBN010000160">
    <property type="protein sequence ID" value="KAK8974656.1"/>
    <property type="molecule type" value="Genomic_DNA"/>
</dbReference>
<comment type="caution">
    <text evidence="2">The sequence shown here is derived from an EMBL/GenBank/DDBJ whole genome shotgun (WGS) entry which is preliminary data.</text>
</comment>
<reference evidence="2 3" key="1">
    <citation type="journal article" date="2024" name="G3 (Bethesda)">
        <title>Genome assembly of Hibiscus sabdariffa L. provides insights into metabolisms of medicinal natural products.</title>
        <authorList>
            <person name="Kim T."/>
        </authorList>
    </citation>
    <scope>NUCLEOTIDE SEQUENCE [LARGE SCALE GENOMIC DNA]</scope>
    <source>
        <strain evidence="2">TK-2024</strain>
        <tissue evidence="2">Old leaves</tissue>
    </source>
</reference>
<evidence type="ECO:0000313" key="2">
    <source>
        <dbReference type="EMBL" id="KAK9008748.1"/>
    </source>
</evidence>
<organism evidence="2 3">
    <name type="scientific">Hibiscus sabdariffa</name>
    <name type="common">roselle</name>
    <dbReference type="NCBI Taxonomy" id="183260"/>
    <lineage>
        <taxon>Eukaryota</taxon>
        <taxon>Viridiplantae</taxon>
        <taxon>Streptophyta</taxon>
        <taxon>Embryophyta</taxon>
        <taxon>Tracheophyta</taxon>
        <taxon>Spermatophyta</taxon>
        <taxon>Magnoliopsida</taxon>
        <taxon>eudicotyledons</taxon>
        <taxon>Gunneridae</taxon>
        <taxon>Pentapetalae</taxon>
        <taxon>rosids</taxon>
        <taxon>malvids</taxon>
        <taxon>Malvales</taxon>
        <taxon>Malvaceae</taxon>
        <taxon>Malvoideae</taxon>
        <taxon>Hibiscus</taxon>
    </lineage>
</organism>
<gene>
    <name evidence="1" type="ORF">V6N11_045221</name>
    <name evidence="2" type="ORF">V6N11_080227</name>
</gene>
<keyword evidence="3" id="KW-1185">Reference proteome</keyword>
<dbReference type="EMBL" id="JBBPBN010000025">
    <property type="protein sequence ID" value="KAK9008748.1"/>
    <property type="molecule type" value="Genomic_DNA"/>
</dbReference>
<evidence type="ECO:0000313" key="1">
    <source>
        <dbReference type="EMBL" id="KAK8974656.1"/>
    </source>
</evidence>
<proteinExistence type="predicted"/>
<sequence length="119" mass="14027">MGYTFQSFSRKDQVDLGTLRYPSIERTKCGDISEALEIDQSKSLVDKLESFMGKILGCNRRLVEYKRLTWGVLNQLKRLIRFHVWNLCLKISIQLDLEENTRELRLYGEVLFDHKVTLD</sequence>